<comment type="caution">
    <text evidence="2">The sequence shown here is derived from an EMBL/GenBank/DDBJ whole genome shotgun (WGS) entry which is preliminary data.</text>
</comment>
<organism evidence="2 3">
    <name type="scientific">Methylovirgula ligni</name>
    <dbReference type="NCBI Taxonomy" id="569860"/>
    <lineage>
        <taxon>Bacteria</taxon>
        <taxon>Pseudomonadati</taxon>
        <taxon>Pseudomonadota</taxon>
        <taxon>Alphaproteobacteria</taxon>
        <taxon>Hyphomicrobiales</taxon>
        <taxon>Beijerinckiaceae</taxon>
        <taxon>Methylovirgula</taxon>
    </lineage>
</organism>
<dbReference type="InterPro" id="IPR052553">
    <property type="entry name" value="CbiG_hydrolase"/>
</dbReference>
<dbReference type="PANTHER" id="PTHR37477:SF1">
    <property type="entry name" value="COBALT-PRECORRIN-5A HYDROLASE"/>
    <property type="match status" value="1"/>
</dbReference>
<dbReference type="GO" id="GO:0009236">
    <property type="term" value="P:cobalamin biosynthetic process"/>
    <property type="evidence" value="ECO:0007669"/>
    <property type="project" value="InterPro"/>
</dbReference>
<keyword evidence="3" id="KW-1185">Reference proteome</keyword>
<dbReference type="GO" id="GO:0016787">
    <property type="term" value="F:hydrolase activity"/>
    <property type="evidence" value="ECO:0007669"/>
    <property type="project" value="UniProtKB-KW"/>
</dbReference>
<dbReference type="Gene3D" id="3.30.420.180">
    <property type="entry name" value="CobE/GbiG C-terminal domain"/>
    <property type="match status" value="1"/>
</dbReference>
<evidence type="ECO:0000313" key="2">
    <source>
        <dbReference type="EMBL" id="REF89225.1"/>
    </source>
</evidence>
<dbReference type="InterPro" id="IPR036518">
    <property type="entry name" value="CobE/GbiG_C_sf"/>
</dbReference>
<feature type="domain" description="CobE/GbiG C-terminal" evidence="1">
    <location>
        <begin position="8"/>
        <end position="127"/>
    </location>
</feature>
<dbReference type="SUPFAM" id="SSF159664">
    <property type="entry name" value="CobE/GbiG C-terminal domain-like"/>
    <property type="match status" value="1"/>
</dbReference>
<keyword evidence="2" id="KW-0378">Hydrolase</keyword>
<protein>
    <submittedName>
        <fullName evidence="2">Cobalt-precorrin 5A hydrolase</fullName>
    </submittedName>
</protein>
<reference evidence="2 3" key="1">
    <citation type="submission" date="2018-08" db="EMBL/GenBank/DDBJ databases">
        <title>Genomic Encyclopedia of Type Strains, Phase IV (KMG-IV): sequencing the most valuable type-strain genomes for metagenomic binning, comparative biology and taxonomic classification.</title>
        <authorList>
            <person name="Goeker M."/>
        </authorList>
    </citation>
    <scope>NUCLEOTIDE SEQUENCE [LARGE SCALE GENOMIC DNA]</scope>
    <source>
        <strain evidence="2 3">BW863</strain>
    </source>
</reference>
<name>A0A3D9Z317_9HYPH</name>
<dbReference type="InterPro" id="IPR002750">
    <property type="entry name" value="CobE/GbiG_C"/>
</dbReference>
<dbReference type="RefSeq" id="WP_115835477.1">
    <property type="nucleotide sequence ID" value="NZ_CP025086.1"/>
</dbReference>
<dbReference type="OrthoDB" id="7308095at2"/>
<proteinExistence type="predicted"/>
<dbReference type="EMBL" id="QUMO01000001">
    <property type="protein sequence ID" value="REF89225.1"/>
    <property type="molecule type" value="Genomic_DNA"/>
</dbReference>
<dbReference type="PANTHER" id="PTHR37477">
    <property type="entry name" value="COBALT-PRECORRIN-5A HYDROLASE"/>
    <property type="match status" value="1"/>
</dbReference>
<gene>
    <name evidence="2" type="ORF">DES32_0443</name>
</gene>
<evidence type="ECO:0000313" key="3">
    <source>
        <dbReference type="Proteomes" id="UP000256900"/>
    </source>
</evidence>
<sequence>MGSDEIMIAVGIGCRRGASADSIVEIVRQALARTDHKSEAIELFTIDDKRDEAGLLAAAAELRLPLTFLSRAALQGVEDRIVMASRQAKAAFDVASVSEAASLAGAGRDAVLVVARIARQDVTCAVARGDGK</sequence>
<dbReference type="Proteomes" id="UP000256900">
    <property type="component" value="Unassembled WGS sequence"/>
</dbReference>
<dbReference type="Pfam" id="PF01890">
    <property type="entry name" value="CbiG_C"/>
    <property type="match status" value="1"/>
</dbReference>
<evidence type="ECO:0000259" key="1">
    <source>
        <dbReference type="Pfam" id="PF01890"/>
    </source>
</evidence>
<accession>A0A3D9Z317</accession>
<dbReference type="AlphaFoldDB" id="A0A3D9Z317"/>